<keyword evidence="3" id="KW-1185">Reference proteome</keyword>
<keyword evidence="1" id="KW-0472">Membrane</keyword>
<organism evidence="2 3">
    <name type="scientific">Limnochorda pilosa</name>
    <dbReference type="NCBI Taxonomy" id="1555112"/>
    <lineage>
        <taxon>Bacteria</taxon>
        <taxon>Bacillati</taxon>
        <taxon>Bacillota</taxon>
        <taxon>Limnochordia</taxon>
        <taxon>Limnochordales</taxon>
        <taxon>Limnochordaceae</taxon>
        <taxon>Limnochorda</taxon>
    </lineage>
</organism>
<protein>
    <submittedName>
        <fullName evidence="2">Uncharacterized protein</fullName>
    </submittedName>
</protein>
<feature type="transmembrane region" description="Helical" evidence="1">
    <location>
        <begin position="140"/>
        <end position="160"/>
    </location>
</feature>
<keyword evidence="1" id="KW-0812">Transmembrane</keyword>
<feature type="transmembrane region" description="Helical" evidence="1">
    <location>
        <begin position="110"/>
        <end position="128"/>
    </location>
</feature>
<gene>
    <name evidence="2" type="ORF">LIP_3349</name>
</gene>
<reference evidence="3" key="2">
    <citation type="journal article" date="2016" name="Int. J. Syst. Evol. Microbiol.">
        <title>Complete genome sequence and cell structure of Limnochorda pilosa, a Gram-negative spore-former within the phylum Firmicutes.</title>
        <authorList>
            <person name="Watanabe M."/>
            <person name="Kojima H."/>
            <person name="Fukui M."/>
        </authorList>
    </citation>
    <scope>NUCLEOTIDE SEQUENCE [LARGE SCALE GENOMIC DNA]</scope>
    <source>
        <strain evidence="3">HC45</strain>
    </source>
</reference>
<dbReference type="KEGG" id="lpil:LIP_3349"/>
<dbReference type="AlphaFoldDB" id="A0A0K2SPZ6"/>
<dbReference type="Proteomes" id="UP000065807">
    <property type="component" value="Chromosome"/>
</dbReference>
<dbReference type="STRING" id="1555112.LIP_3349"/>
<evidence type="ECO:0000313" key="2">
    <source>
        <dbReference type="EMBL" id="BAS29161.1"/>
    </source>
</evidence>
<dbReference type="InterPro" id="IPR036927">
    <property type="entry name" value="Cyt_c_oxase-like_su1_sf"/>
</dbReference>
<reference evidence="3" key="1">
    <citation type="submission" date="2015-07" db="EMBL/GenBank/DDBJ databases">
        <title>Complete genome sequence and phylogenetic analysis of Limnochorda pilosa.</title>
        <authorList>
            <person name="Watanabe M."/>
            <person name="Kojima H."/>
            <person name="Fukui M."/>
        </authorList>
    </citation>
    <scope>NUCLEOTIDE SEQUENCE [LARGE SCALE GENOMIC DNA]</scope>
    <source>
        <strain evidence="3">HC45</strain>
    </source>
</reference>
<feature type="transmembrane region" description="Helical" evidence="1">
    <location>
        <begin position="34"/>
        <end position="58"/>
    </location>
</feature>
<sequence>MGGAASRTARNGGEGMGIAAVKDRTRRSVRRLSMAYYGTSLAYLAVGALFLAVMDYPALPGGLVLKLKGAAGTVFNLWHLYGFVGSMIMGVSYTMLPAMASQPLIRLPRLAWVQFWLYQAGLLLSMGARAGRFFVADPSLGWAAWSGTLALAGSIVLYAYNLGTTLLGVPGEVRSVVPEDVRERIAERRAGGKEATVHERS</sequence>
<keyword evidence="1" id="KW-1133">Transmembrane helix</keyword>
<dbReference type="SUPFAM" id="SSF81442">
    <property type="entry name" value="Cytochrome c oxidase subunit I-like"/>
    <property type="match status" value="1"/>
</dbReference>
<evidence type="ECO:0000256" key="1">
    <source>
        <dbReference type="SAM" id="Phobius"/>
    </source>
</evidence>
<proteinExistence type="predicted"/>
<accession>A0A0K2SPZ6</accession>
<dbReference type="EMBL" id="AP014924">
    <property type="protein sequence ID" value="BAS29161.1"/>
    <property type="molecule type" value="Genomic_DNA"/>
</dbReference>
<evidence type="ECO:0000313" key="3">
    <source>
        <dbReference type="Proteomes" id="UP000065807"/>
    </source>
</evidence>
<name>A0A0K2SPZ6_LIMPI</name>
<dbReference type="Gene3D" id="1.20.210.10">
    <property type="entry name" value="Cytochrome c oxidase-like, subunit I domain"/>
    <property type="match status" value="1"/>
</dbReference>
<feature type="transmembrane region" description="Helical" evidence="1">
    <location>
        <begin position="78"/>
        <end position="98"/>
    </location>
</feature>